<comment type="caution">
    <text evidence="2">The sequence shown here is derived from an EMBL/GenBank/DDBJ whole genome shotgun (WGS) entry which is preliminary data.</text>
</comment>
<sequence>MVVCPAGWNLCVRMNHPPTRCTPTRHDATCAAAPELVPDNLHLLLVDTDLSRTTRSVYARDDRQPGCTRCTCFARDADSARGGGGAEQGPEQRPGKSEKQTQVPIHALFPAYGGRGTKRYNDHVIL</sequence>
<evidence type="ECO:0000313" key="2">
    <source>
        <dbReference type="EMBL" id="KAK7496388.1"/>
    </source>
</evidence>
<feature type="region of interest" description="Disordered" evidence="1">
    <location>
        <begin position="76"/>
        <end position="104"/>
    </location>
</feature>
<gene>
    <name evidence="2" type="ORF">BaRGS_00012310</name>
</gene>
<name>A0ABD0LAI5_9CAEN</name>
<accession>A0ABD0LAI5</accession>
<keyword evidence="3" id="KW-1185">Reference proteome</keyword>
<reference evidence="2 3" key="1">
    <citation type="journal article" date="2023" name="Sci. Data">
        <title>Genome assembly of the Korean intertidal mud-creeper Batillaria attramentaria.</title>
        <authorList>
            <person name="Patra A.K."/>
            <person name="Ho P.T."/>
            <person name="Jun S."/>
            <person name="Lee S.J."/>
            <person name="Kim Y."/>
            <person name="Won Y.J."/>
        </authorList>
    </citation>
    <scope>NUCLEOTIDE SEQUENCE [LARGE SCALE GENOMIC DNA]</scope>
    <source>
        <strain evidence="2">Wonlab-2016</strain>
    </source>
</reference>
<dbReference type="AlphaFoldDB" id="A0ABD0LAI5"/>
<evidence type="ECO:0000256" key="1">
    <source>
        <dbReference type="SAM" id="MobiDB-lite"/>
    </source>
</evidence>
<protein>
    <submittedName>
        <fullName evidence="2">Uncharacterized protein</fullName>
    </submittedName>
</protein>
<proteinExistence type="predicted"/>
<dbReference type="EMBL" id="JACVVK020000067">
    <property type="protein sequence ID" value="KAK7496388.1"/>
    <property type="molecule type" value="Genomic_DNA"/>
</dbReference>
<organism evidence="2 3">
    <name type="scientific">Batillaria attramentaria</name>
    <dbReference type="NCBI Taxonomy" id="370345"/>
    <lineage>
        <taxon>Eukaryota</taxon>
        <taxon>Metazoa</taxon>
        <taxon>Spiralia</taxon>
        <taxon>Lophotrochozoa</taxon>
        <taxon>Mollusca</taxon>
        <taxon>Gastropoda</taxon>
        <taxon>Caenogastropoda</taxon>
        <taxon>Sorbeoconcha</taxon>
        <taxon>Cerithioidea</taxon>
        <taxon>Batillariidae</taxon>
        <taxon>Batillaria</taxon>
    </lineage>
</organism>
<dbReference type="Proteomes" id="UP001519460">
    <property type="component" value="Unassembled WGS sequence"/>
</dbReference>
<evidence type="ECO:0000313" key="3">
    <source>
        <dbReference type="Proteomes" id="UP001519460"/>
    </source>
</evidence>